<organism evidence="1 2">
    <name type="scientific">Mariniblastus fucicola</name>
    <dbReference type="NCBI Taxonomy" id="980251"/>
    <lineage>
        <taxon>Bacteria</taxon>
        <taxon>Pseudomonadati</taxon>
        <taxon>Planctomycetota</taxon>
        <taxon>Planctomycetia</taxon>
        <taxon>Pirellulales</taxon>
        <taxon>Pirellulaceae</taxon>
        <taxon>Mariniblastus</taxon>
    </lineage>
</organism>
<sequence>MRSLFFSIGLMAILAVGCGEQSTVESGKGNTQGASAVDGGIVLDEVDADGLEAAVAANEITLVDFTAVW</sequence>
<dbReference type="KEGG" id="mff:MFFC18_15700"/>
<proteinExistence type="predicted"/>
<name>A0A5B9PFH2_9BACT</name>
<protein>
    <submittedName>
        <fullName evidence="1">Uncharacterized protein</fullName>
    </submittedName>
</protein>
<gene>
    <name evidence="1" type="ORF">MFFC18_15700</name>
</gene>
<dbReference type="AlphaFoldDB" id="A0A5B9PFH2"/>
<dbReference type="STRING" id="980251.GCA_001642875_03171"/>
<dbReference type="EMBL" id="CP042912">
    <property type="protein sequence ID" value="QEG21711.1"/>
    <property type="molecule type" value="Genomic_DNA"/>
</dbReference>
<dbReference type="Proteomes" id="UP000322214">
    <property type="component" value="Chromosome"/>
</dbReference>
<accession>A0A5B9PFH2</accession>
<keyword evidence="2" id="KW-1185">Reference proteome</keyword>
<dbReference type="PROSITE" id="PS51257">
    <property type="entry name" value="PROKAR_LIPOPROTEIN"/>
    <property type="match status" value="1"/>
</dbReference>
<dbReference type="RefSeq" id="WP_084417255.1">
    <property type="nucleotide sequence ID" value="NZ_CP042912.1"/>
</dbReference>
<evidence type="ECO:0000313" key="2">
    <source>
        <dbReference type="Proteomes" id="UP000322214"/>
    </source>
</evidence>
<evidence type="ECO:0000313" key="1">
    <source>
        <dbReference type="EMBL" id="QEG21711.1"/>
    </source>
</evidence>
<reference evidence="1 2" key="1">
    <citation type="submission" date="2019-08" db="EMBL/GenBank/DDBJ databases">
        <title>Deep-cultivation of Planctomycetes and their phenomic and genomic characterization uncovers novel biology.</title>
        <authorList>
            <person name="Wiegand S."/>
            <person name="Jogler M."/>
            <person name="Boedeker C."/>
            <person name="Pinto D."/>
            <person name="Vollmers J."/>
            <person name="Rivas-Marin E."/>
            <person name="Kohn T."/>
            <person name="Peeters S.H."/>
            <person name="Heuer A."/>
            <person name="Rast P."/>
            <person name="Oberbeckmann S."/>
            <person name="Bunk B."/>
            <person name="Jeske O."/>
            <person name="Meyerdierks A."/>
            <person name="Storesund J.E."/>
            <person name="Kallscheuer N."/>
            <person name="Luecker S."/>
            <person name="Lage O.M."/>
            <person name="Pohl T."/>
            <person name="Merkel B.J."/>
            <person name="Hornburger P."/>
            <person name="Mueller R.-W."/>
            <person name="Bruemmer F."/>
            <person name="Labrenz M."/>
            <person name="Spormann A.M."/>
            <person name="Op den Camp H."/>
            <person name="Overmann J."/>
            <person name="Amann R."/>
            <person name="Jetten M.S.M."/>
            <person name="Mascher T."/>
            <person name="Medema M.H."/>
            <person name="Devos D.P."/>
            <person name="Kaster A.-K."/>
            <person name="Ovreas L."/>
            <person name="Rohde M."/>
            <person name="Galperin M.Y."/>
            <person name="Jogler C."/>
        </authorList>
    </citation>
    <scope>NUCLEOTIDE SEQUENCE [LARGE SCALE GENOMIC DNA]</scope>
    <source>
        <strain evidence="1 2">FC18</strain>
    </source>
</reference>